<dbReference type="InterPro" id="IPR002931">
    <property type="entry name" value="Transglutaminase-like"/>
</dbReference>
<evidence type="ECO:0000313" key="3">
    <source>
        <dbReference type="EMBL" id="QTE30840.1"/>
    </source>
</evidence>
<name>A0A8A4ZFQ5_9MICO</name>
<dbReference type="InterPro" id="IPR038765">
    <property type="entry name" value="Papain-like_cys_pep_sf"/>
</dbReference>
<dbReference type="SUPFAM" id="SSF54001">
    <property type="entry name" value="Cysteine proteinases"/>
    <property type="match status" value="1"/>
</dbReference>
<proteinExistence type="predicted"/>
<accession>A0A8A4ZFQ5</accession>
<gene>
    <name evidence="3" type="ORF">J4E96_07900</name>
</gene>
<dbReference type="AlphaFoldDB" id="A0A8A4ZFQ5"/>
<sequence>MCSTLFRGTDTHPARRVPSHTALSPTDRARCRGPTLCGVNLSAHAPAAYLAADDVIDADHPAVRDAAATLRAAHPGDVPFARAAFELARDEIRHSCDAADPRVTLRASDVLRDGVGLCFAKSHLLAAMLRAEGVPAGLCYQRLTDDGETFVLHGLVAVHLQDGWHRLDPRGNKPGVDAQFSLTSERLAWPVRVDLGERDYPQVLVAPDRDVVRALRGATNVLELCRGGLPSDLSTGSGADAADVTSR</sequence>
<reference evidence="3" key="1">
    <citation type="submission" date="2021-03" db="EMBL/GenBank/DDBJ databases">
        <title>Pengzhenrongella sicca gen. nov., sp. nov., a new member of suborder Micrococcineae isolated from High-Arctic tundra soil.</title>
        <authorList>
            <person name="Peng F."/>
        </authorList>
    </citation>
    <scope>NUCLEOTIDE SEQUENCE</scope>
    <source>
        <strain evidence="3">LRZ-2</strain>
    </source>
</reference>
<dbReference type="KEGG" id="psic:J4E96_07900"/>
<evidence type="ECO:0000313" key="4">
    <source>
        <dbReference type="Proteomes" id="UP000663937"/>
    </source>
</evidence>
<feature type="domain" description="Transglutaminase-like" evidence="2">
    <location>
        <begin position="75"/>
        <end position="169"/>
    </location>
</feature>
<feature type="region of interest" description="Disordered" evidence="1">
    <location>
        <begin position="1"/>
        <end position="25"/>
    </location>
</feature>
<dbReference type="Gene3D" id="3.10.620.30">
    <property type="match status" value="1"/>
</dbReference>
<keyword evidence="4" id="KW-1185">Reference proteome</keyword>
<evidence type="ECO:0000256" key="1">
    <source>
        <dbReference type="SAM" id="MobiDB-lite"/>
    </source>
</evidence>
<organism evidence="3 4">
    <name type="scientific">Pengzhenrongella sicca</name>
    <dbReference type="NCBI Taxonomy" id="2819238"/>
    <lineage>
        <taxon>Bacteria</taxon>
        <taxon>Bacillati</taxon>
        <taxon>Actinomycetota</taxon>
        <taxon>Actinomycetes</taxon>
        <taxon>Micrococcales</taxon>
        <taxon>Pengzhenrongella</taxon>
    </lineage>
</organism>
<protein>
    <submittedName>
        <fullName evidence="3">Transglutaminase family protein</fullName>
    </submittedName>
</protein>
<dbReference type="Proteomes" id="UP000663937">
    <property type="component" value="Chromosome"/>
</dbReference>
<dbReference type="PANTHER" id="PTHR33490">
    <property type="entry name" value="BLR5614 PROTEIN-RELATED"/>
    <property type="match status" value="1"/>
</dbReference>
<dbReference type="PANTHER" id="PTHR33490:SF3">
    <property type="entry name" value="CONSERVED INTEGRAL MEMBRANE PROTEIN"/>
    <property type="match status" value="1"/>
</dbReference>
<dbReference type="Pfam" id="PF01841">
    <property type="entry name" value="Transglut_core"/>
    <property type="match status" value="1"/>
</dbReference>
<dbReference type="EMBL" id="CP071868">
    <property type="protein sequence ID" value="QTE30840.1"/>
    <property type="molecule type" value="Genomic_DNA"/>
</dbReference>
<evidence type="ECO:0000259" key="2">
    <source>
        <dbReference type="Pfam" id="PF01841"/>
    </source>
</evidence>